<dbReference type="PANTHER" id="PTHR28559:SF1">
    <property type="entry name" value="DNA REPAIR PROTEIN XRCC4"/>
    <property type="match status" value="1"/>
</dbReference>
<organism evidence="8 9">
    <name type="scientific">Polysphondylium violaceum</name>
    <dbReference type="NCBI Taxonomy" id="133409"/>
    <lineage>
        <taxon>Eukaryota</taxon>
        <taxon>Amoebozoa</taxon>
        <taxon>Evosea</taxon>
        <taxon>Eumycetozoa</taxon>
        <taxon>Dictyostelia</taxon>
        <taxon>Dictyosteliales</taxon>
        <taxon>Dictyosteliaceae</taxon>
        <taxon>Polysphondylium</taxon>
    </lineage>
</organism>
<feature type="compositionally biased region" description="Low complexity" evidence="5">
    <location>
        <begin position="330"/>
        <end position="357"/>
    </location>
</feature>
<keyword evidence="3" id="KW-0234">DNA repair</keyword>
<comment type="caution">
    <text evidence="8">The sequence shown here is derived from an EMBL/GenBank/DDBJ whole genome shotgun (WGS) entry which is preliminary data.</text>
</comment>
<dbReference type="OrthoDB" id="21361at2759"/>
<protein>
    <recommendedName>
        <fullName evidence="10">DNA repair protein XRCC4</fullName>
    </recommendedName>
</protein>
<name>A0A8J4UY16_9MYCE</name>
<dbReference type="EMBL" id="AJWJ01000395">
    <property type="protein sequence ID" value="KAF2071263.1"/>
    <property type="molecule type" value="Genomic_DNA"/>
</dbReference>
<evidence type="ECO:0008006" key="10">
    <source>
        <dbReference type="Google" id="ProtNLM"/>
    </source>
</evidence>
<evidence type="ECO:0000256" key="5">
    <source>
        <dbReference type="SAM" id="MobiDB-lite"/>
    </source>
</evidence>
<feature type="domain" description="XRCC4 coiled-coil" evidence="7">
    <location>
        <begin position="153"/>
        <end position="217"/>
    </location>
</feature>
<evidence type="ECO:0000259" key="7">
    <source>
        <dbReference type="Pfam" id="PF21924"/>
    </source>
</evidence>
<dbReference type="AlphaFoldDB" id="A0A8J4UY16"/>
<proteinExistence type="predicted"/>
<dbReference type="InterPro" id="IPR053961">
    <property type="entry name" value="XRCC4_N"/>
</dbReference>
<dbReference type="Pfam" id="PF21924">
    <property type="entry name" value="XRCC4_CC"/>
    <property type="match status" value="1"/>
</dbReference>
<accession>A0A8J4UY16</accession>
<feature type="domain" description="XRCC4 N-terminal" evidence="6">
    <location>
        <begin position="28"/>
        <end position="118"/>
    </location>
</feature>
<feature type="region of interest" description="Disordered" evidence="5">
    <location>
        <begin position="317"/>
        <end position="384"/>
    </location>
</feature>
<dbReference type="GO" id="GO:0006310">
    <property type="term" value="P:DNA recombination"/>
    <property type="evidence" value="ECO:0007669"/>
    <property type="project" value="InterPro"/>
</dbReference>
<sequence length="444" mass="50735">MNEVSLTKFENVPLGNNVVSLSTINCLLVKCIWQPTSFSIHITDFNSVWYSNVNTKYIETVLKPPGMSIDQYMKLIKESLIKQDIEKKQFNYKIEKSKSASIDIEFQIFIKLQEYDQINIKSPIQLIRSNSNDNSNVSGNTKGIATTQQFFEWVFDRYKYLEDQNLQLKTQNIDKQTQFDQLLDQNHLFIKEKDNLENELFNKFVIILNEKKTKIKEYKSKYLNLLTSVESKKNNDSVNDENKSCCKCNQNNSSIDNSSQNYEGSQEYMTPKKTRKRITPTPSSANENKMTFDEHSMTLGYIDDVDDYFKVPTTVRKKYKPNSDSSNNGSTTPPISTATATKTTTTTTTNTTTKNPTLPIHGKKKSPLKATPHSNHQYHQSPKKQLISNLISKTASTNHNYFPSMKPATPLKPKHKGLFGGYNDDDDDQDVEEDIGASALLNNL</sequence>
<dbReference type="InterPro" id="IPR014751">
    <property type="entry name" value="XRCC4-like_C"/>
</dbReference>
<dbReference type="Pfam" id="PF06632">
    <property type="entry name" value="XRCC4"/>
    <property type="match status" value="1"/>
</dbReference>
<evidence type="ECO:0000256" key="4">
    <source>
        <dbReference type="ARBA" id="ARBA00023242"/>
    </source>
</evidence>
<evidence type="ECO:0000259" key="6">
    <source>
        <dbReference type="Pfam" id="PF06632"/>
    </source>
</evidence>
<comment type="subcellular location">
    <subcellularLocation>
        <location evidence="1">Nucleus</location>
    </subcellularLocation>
</comment>
<keyword evidence="2" id="KW-0227">DNA damage</keyword>
<dbReference type="InterPro" id="IPR038051">
    <property type="entry name" value="XRCC4-like_N_sf"/>
</dbReference>
<keyword evidence="9" id="KW-1185">Reference proteome</keyword>
<evidence type="ECO:0000256" key="2">
    <source>
        <dbReference type="ARBA" id="ARBA00022763"/>
    </source>
</evidence>
<dbReference type="GO" id="GO:0003677">
    <property type="term" value="F:DNA binding"/>
    <property type="evidence" value="ECO:0007669"/>
    <property type="project" value="InterPro"/>
</dbReference>
<evidence type="ECO:0000313" key="8">
    <source>
        <dbReference type="EMBL" id="KAF2071263.1"/>
    </source>
</evidence>
<keyword evidence="4" id="KW-0539">Nucleus</keyword>
<reference evidence="8" key="1">
    <citation type="submission" date="2020-01" db="EMBL/GenBank/DDBJ databases">
        <title>Development of genomics and gene disruption for Polysphondylium violaceum indicates a role for the polyketide synthase stlB in stalk morphogenesis.</title>
        <authorList>
            <person name="Narita B."/>
            <person name="Kawabe Y."/>
            <person name="Kin K."/>
            <person name="Saito T."/>
            <person name="Gibbs R."/>
            <person name="Kuspa A."/>
            <person name="Muzny D."/>
            <person name="Queller D."/>
            <person name="Richards S."/>
            <person name="Strassman J."/>
            <person name="Sucgang R."/>
            <person name="Worley K."/>
            <person name="Schaap P."/>
        </authorList>
    </citation>
    <scope>NUCLEOTIDE SEQUENCE</scope>
    <source>
        <strain evidence="8">QSvi11</strain>
    </source>
</reference>
<evidence type="ECO:0000256" key="3">
    <source>
        <dbReference type="ARBA" id="ARBA00023204"/>
    </source>
</evidence>
<dbReference type="GO" id="GO:0010165">
    <property type="term" value="P:response to X-ray"/>
    <property type="evidence" value="ECO:0007669"/>
    <property type="project" value="TreeGrafter"/>
</dbReference>
<dbReference type="Gene3D" id="2.170.210.10">
    <property type="entry name" value="DNA double-strand break repair and VJ recombination XRCC4, N-terminal"/>
    <property type="match status" value="1"/>
</dbReference>
<evidence type="ECO:0000313" key="9">
    <source>
        <dbReference type="Proteomes" id="UP000695562"/>
    </source>
</evidence>
<feature type="region of interest" description="Disordered" evidence="5">
    <location>
        <begin position="249"/>
        <end position="289"/>
    </location>
</feature>
<dbReference type="GO" id="GO:0006303">
    <property type="term" value="P:double-strand break repair via nonhomologous end joining"/>
    <property type="evidence" value="ECO:0007669"/>
    <property type="project" value="TreeGrafter"/>
</dbReference>
<dbReference type="Proteomes" id="UP000695562">
    <property type="component" value="Unassembled WGS sequence"/>
</dbReference>
<dbReference type="InterPro" id="IPR053962">
    <property type="entry name" value="XRCC4_CC"/>
</dbReference>
<gene>
    <name evidence="8" type="ORF">CYY_007421</name>
</gene>
<dbReference type="GO" id="GO:0032807">
    <property type="term" value="C:DNA ligase IV complex"/>
    <property type="evidence" value="ECO:0007669"/>
    <property type="project" value="TreeGrafter"/>
</dbReference>
<dbReference type="Gene3D" id="1.20.5.370">
    <property type="match status" value="1"/>
</dbReference>
<dbReference type="InterPro" id="IPR010585">
    <property type="entry name" value="DNA_repair_prot_XRCC4"/>
</dbReference>
<dbReference type="SUPFAM" id="SSF58022">
    <property type="entry name" value="XRCC4, C-terminal oligomerization domain"/>
    <property type="match status" value="1"/>
</dbReference>
<feature type="compositionally biased region" description="Low complexity" evidence="5">
    <location>
        <begin position="249"/>
        <end position="261"/>
    </location>
</feature>
<dbReference type="PANTHER" id="PTHR28559">
    <property type="entry name" value="DNA REPAIR PROTEIN XRCC4"/>
    <property type="match status" value="1"/>
</dbReference>
<evidence type="ECO:0000256" key="1">
    <source>
        <dbReference type="ARBA" id="ARBA00004123"/>
    </source>
</evidence>
<dbReference type="GO" id="GO:0005958">
    <property type="term" value="C:DNA-dependent protein kinase-DNA ligase 4 complex"/>
    <property type="evidence" value="ECO:0007669"/>
    <property type="project" value="TreeGrafter"/>
</dbReference>